<feature type="region of interest" description="Disordered" evidence="1">
    <location>
        <begin position="43"/>
        <end position="80"/>
    </location>
</feature>
<gene>
    <name evidence="3" type="ORF">RAE19_04800</name>
</gene>
<reference evidence="3 4" key="1">
    <citation type="submission" date="2023-08" db="EMBL/GenBank/DDBJ databases">
        <title>Rhodoferax potami sp. nov. and Rhodoferax mekongensis sp. nov., isolated from the Mekong River in Thailand.</title>
        <authorList>
            <person name="Kitikhun S."/>
            <person name="Charoenyingcharoen P."/>
            <person name="Siriarchawattana P."/>
            <person name="Likhitrattanapisal S."/>
            <person name="Nilsakha T."/>
            <person name="Chanpet A."/>
            <person name="Rattanawaree P."/>
            <person name="Ingsriswang S."/>
        </authorList>
    </citation>
    <scope>NUCLEOTIDE SEQUENCE [LARGE SCALE GENOMIC DNA]</scope>
    <source>
        <strain evidence="3 4">TBRC 17660</strain>
    </source>
</reference>
<accession>A0ABU3KLB7</accession>
<keyword evidence="4" id="KW-1185">Reference proteome</keyword>
<dbReference type="PROSITE" id="PS51257">
    <property type="entry name" value="PROKAR_LIPOPROTEIN"/>
    <property type="match status" value="1"/>
</dbReference>
<feature type="signal peptide" evidence="2">
    <location>
        <begin position="1"/>
        <end position="17"/>
    </location>
</feature>
<evidence type="ECO:0000313" key="3">
    <source>
        <dbReference type="EMBL" id="MDT7518057.1"/>
    </source>
</evidence>
<sequence>MARRASGVLLMAASLLAGCSTGGFLARAQELCNKYPTPDARAECERRDKQVQAAVQQQQAQEASKKQRPESERRNPDEDLCFVRKATGERVCPN</sequence>
<feature type="chain" id="PRO_5045056794" description="Lipoprotein" evidence="2">
    <location>
        <begin position="18"/>
        <end position="94"/>
    </location>
</feature>
<proteinExistence type="predicted"/>
<evidence type="ECO:0008006" key="5">
    <source>
        <dbReference type="Google" id="ProtNLM"/>
    </source>
</evidence>
<dbReference type="RefSeq" id="WP_313873840.1">
    <property type="nucleotide sequence ID" value="NZ_JAVBIK010000001.1"/>
</dbReference>
<dbReference type="EMBL" id="JAVBIK010000001">
    <property type="protein sequence ID" value="MDT7518057.1"/>
    <property type="molecule type" value="Genomic_DNA"/>
</dbReference>
<protein>
    <recommendedName>
        <fullName evidence="5">Lipoprotein</fullName>
    </recommendedName>
</protein>
<evidence type="ECO:0000256" key="1">
    <source>
        <dbReference type="SAM" id="MobiDB-lite"/>
    </source>
</evidence>
<feature type="compositionally biased region" description="Basic and acidic residues" evidence="1">
    <location>
        <begin position="63"/>
        <end position="77"/>
    </location>
</feature>
<name>A0ABU3KLB7_9BURK</name>
<evidence type="ECO:0000256" key="2">
    <source>
        <dbReference type="SAM" id="SignalP"/>
    </source>
</evidence>
<dbReference type="Proteomes" id="UP001321700">
    <property type="component" value="Unassembled WGS sequence"/>
</dbReference>
<comment type="caution">
    <text evidence="3">The sequence shown here is derived from an EMBL/GenBank/DDBJ whole genome shotgun (WGS) entry which is preliminary data.</text>
</comment>
<organism evidence="3 4">
    <name type="scientific">Rhodoferax potami</name>
    <dbReference type="NCBI Taxonomy" id="3068338"/>
    <lineage>
        <taxon>Bacteria</taxon>
        <taxon>Pseudomonadati</taxon>
        <taxon>Pseudomonadota</taxon>
        <taxon>Betaproteobacteria</taxon>
        <taxon>Burkholderiales</taxon>
        <taxon>Comamonadaceae</taxon>
        <taxon>Rhodoferax</taxon>
    </lineage>
</organism>
<keyword evidence="2" id="KW-0732">Signal</keyword>
<feature type="compositionally biased region" description="Low complexity" evidence="1">
    <location>
        <begin position="51"/>
        <end position="61"/>
    </location>
</feature>
<evidence type="ECO:0000313" key="4">
    <source>
        <dbReference type="Proteomes" id="UP001321700"/>
    </source>
</evidence>